<dbReference type="Proteomes" id="UP000824533">
    <property type="component" value="Linkage Group LG20"/>
</dbReference>
<dbReference type="EMBL" id="CM034406">
    <property type="protein sequence ID" value="KAJ0173367.1"/>
    <property type="molecule type" value="Genomic_DNA"/>
</dbReference>
<gene>
    <name evidence="1" type="ORF">K1T71_011543</name>
</gene>
<reference evidence="1 2" key="1">
    <citation type="journal article" date="2021" name="Front. Genet.">
        <title>Chromosome-Level Genome Assembly Reveals Significant Gene Expansion in the Toll and IMD Signaling Pathways of Dendrolimus kikuchii.</title>
        <authorList>
            <person name="Zhou J."/>
            <person name="Wu P."/>
            <person name="Xiong Z."/>
            <person name="Liu N."/>
            <person name="Zhao N."/>
            <person name="Ji M."/>
            <person name="Qiu Y."/>
            <person name="Yang B."/>
        </authorList>
    </citation>
    <scope>NUCLEOTIDE SEQUENCE [LARGE SCALE GENOMIC DNA]</scope>
    <source>
        <strain evidence="1">Ann1</strain>
    </source>
</reference>
<evidence type="ECO:0000313" key="2">
    <source>
        <dbReference type="Proteomes" id="UP000824533"/>
    </source>
</evidence>
<sequence>MAVITRILLVTCLVLAVQGATLHLEEDVKITPNGKNFTVSSKDATTIIESKVIPKEKDAKVSSKDATSIIKNALNKNGAHFGSIEKFKVSKSPEKELGKAISESIKTIHGLVEGGMSKHAAQISSHGRGNGFKTLSSIKNPLMSKDNFLDMKKNKEIKFVINNKKTTNFEVSTIKNEIFGRGNIRLQGNGKESFPSSESENEKLGRKESMSTFYSGKSGVPVINMNVHNLNAPNEGLIYVNNPLASVKPERDQNYVLVNVSGQPALIPSGLLGKPGYVPKEKEINNTKIATGFPIFDFWPAHPIQIPKDKIVSENDTILQNLRCSQIYPELSKESLNNLEAFLKTGLSIPKLPNGCFDWEKINNYVSKQQPTITKFDFTTPVPEEHSKLGLPVPKQPDGSIDWRKVISHLSYIGTGNPVKLPIKPTLSPQEQEISSLYSKLGLQLPRKPDGDIDWDDAYRYLLTLQKQIKKTTGREDPEVEKEKMLILQQLVRLGISIPKLPNGQIDWQRIAVTLKNAGTTETPPTEIPTNGVIVLGKTNLLTTHQKLGLPIPTKADGSKDWDAIIKHLMEHGYKIESGKISGEDNLINMDLGGRLELLHRLQSLGLPTPTLANGKIDWQSIYQDLNSNGYNIGGSHSSLGFNINKLGLLDRLKLLEKLQTSGVTIPKLANGNLDWVAISKYFANNDGSLNLNLINPLSVQDRLKLLNQLKGLGVPLYTLPNGRYDWARILRAVSDRGIKLTGTVGSVSGRTYDIGSTLTPSNRMESLREVTRRNLPESRLPAGGIDWNAMVNGA</sequence>
<organism evidence="1 2">
    <name type="scientific">Dendrolimus kikuchii</name>
    <dbReference type="NCBI Taxonomy" id="765133"/>
    <lineage>
        <taxon>Eukaryota</taxon>
        <taxon>Metazoa</taxon>
        <taxon>Ecdysozoa</taxon>
        <taxon>Arthropoda</taxon>
        <taxon>Hexapoda</taxon>
        <taxon>Insecta</taxon>
        <taxon>Pterygota</taxon>
        <taxon>Neoptera</taxon>
        <taxon>Endopterygota</taxon>
        <taxon>Lepidoptera</taxon>
        <taxon>Glossata</taxon>
        <taxon>Ditrysia</taxon>
        <taxon>Bombycoidea</taxon>
        <taxon>Lasiocampidae</taxon>
        <taxon>Dendrolimus</taxon>
    </lineage>
</organism>
<comment type="caution">
    <text evidence="1">The sequence shown here is derived from an EMBL/GenBank/DDBJ whole genome shotgun (WGS) entry which is preliminary data.</text>
</comment>
<protein>
    <submittedName>
        <fullName evidence="1">Uncharacterized protein</fullName>
    </submittedName>
</protein>
<evidence type="ECO:0000313" key="1">
    <source>
        <dbReference type="EMBL" id="KAJ0173367.1"/>
    </source>
</evidence>
<accession>A0ACC1CPH8</accession>
<name>A0ACC1CPH8_9NEOP</name>
<proteinExistence type="predicted"/>
<keyword evidence="2" id="KW-1185">Reference proteome</keyword>